<dbReference type="RefSeq" id="WP_067976477.1">
    <property type="nucleotide sequence ID" value="NZ_CP014160.1"/>
</dbReference>
<sequence length="297" mass="32849">MRRSVRRTMMFLNTQRASLVKDPYVYGPDCVILDLEDAVSENEKDSARIQLYNTLKYLDYGETEIWVRINPLDTPYYKEDIRAAVAGQCDGIRIAKTETAEDVHIVEGLIEEAEEEFGVEKGSTMIMGAIESPTAVFNAKEIAEASERMMGIALSAGDYRRELHAQVTEGGEELFVARSMILMAARAAGIMAFDTVYTDVDNIEGLTKETELIKDMGFDGKSLISPKQIAPLHDVFTPSAKEIRNAENIILALEENKRKGIGVLVVDGKMVDVAWVEGAQRTLDIAKASGLYKGDLA</sequence>
<feature type="binding site" evidence="5">
    <location>
        <position position="131"/>
    </location>
    <ligand>
        <name>Mg(2+)</name>
        <dbReference type="ChEBI" id="CHEBI:18420"/>
    </ligand>
</feature>
<name>A0A0X8FCQ4_9LACT</name>
<dbReference type="SUPFAM" id="SSF51621">
    <property type="entry name" value="Phosphoenolpyruvate/pyruvate domain"/>
    <property type="match status" value="1"/>
</dbReference>
<dbReference type="PANTHER" id="PTHR32308:SF10">
    <property type="entry name" value="CITRATE LYASE SUBUNIT BETA"/>
    <property type="match status" value="1"/>
</dbReference>
<dbReference type="GO" id="GO:0000287">
    <property type="term" value="F:magnesium ion binding"/>
    <property type="evidence" value="ECO:0007669"/>
    <property type="project" value="TreeGrafter"/>
</dbReference>
<dbReference type="InterPro" id="IPR005000">
    <property type="entry name" value="Aldolase/citrate-lyase_domain"/>
</dbReference>
<feature type="binding site" evidence="4">
    <location>
        <position position="68"/>
    </location>
    <ligand>
        <name>substrate</name>
    </ligand>
</feature>
<dbReference type="InterPro" id="IPR040442">
    <property type="entry name" value="Pyrv_kinase-like_dom_sf"/>
</dbReference>
<evidence type="ECO:0000313" key="7">
    <source>
        <dbReference type="EMBL" id="AMB94921.1"/>
    </source>
</evidence>
<accession>A0A0X8FCQ4</accession>
<dbReference type="InterPro" id="IPR015813">
    <property type="entry name" value="Pyrv/PenolPyrv_kinase-like_dom"/>
</dbReference>
<dbReference type="GeneID" id="92902619"/>
<feature type="binding site" evidence="5">
    <location>
        <position position="158"/>
    </location>
    <ligand>
        <name>Mg(2+)</name>
        <dbReference type="ChEBI" id="CHEBI:18420"/>
    </ligand>
</feature>
<feature type="binding site" evidence="4">
    <location>
        <position position="131"/>
    </location>
    <ligand>
        <name>substrate</name>
    </ligand>
</feature>
<keyword evidence="8" id="KW-1185">Reference proteome</keyword>
<comment type="cofactor">
    <cofactor evidence="1">
        <name>Mg(2+)</name>
        <dbReference type="ChEBI" id="CHEBI:18420"/>
    </cofactor>
</comment>
<dbReference type="GO" id="GO:0016829">
    <property type="term" value="F:lyase activity"/>
    <property type="evidence" value="ECO:0007669"/>
    <property type="project" value="UniProtKB-KW"/>
</dbReference>
<dbReference type="KEGG" id="asan:AWM72_00845"/>
<keyword evidence="7" id="KW-0456">Lyase</keyword>
<gene>
    <name evidence="7" type="ORF">AWM72_00845</name>
</gene>
<dbReference type="Pfam" id="PF03328">
    <property type="entry name" value="HpcH_HpaI"/>
    <property type="match status" value="1"/>
</dbReference>
<reference evidence="8" key="2">
    <citation type="submission" date="2016-01" db="EMBL/GenBank/DDBJ databases">
        <title>Six Aerococcus type strain genome sequencing and assembly using PacBio and Illumina Hiseq.</title>
        <authorList>
            <person name="Carkaci D."/>
            <person name="Dargis R."/>
            <person name="Nielsen X.C."/>
            <person name="Skovgaard O."/>
            <person name="Fuursted K."/>
            <person name="Christensen J.J."/>
        </authorList>
    </citation>
    <scope>NUCLEOTIDE SEQUENCE [LARGE SCALE GENOMIC DNA]</scope>
    <source>
        <strain evidence="8">CCUG43001</strain>
    </source>
</reference>
<dbReference type="EMBL" id="CP014160">
    <property type="protein sequence ID" value="AMB94921.1"/>
    <property type="molecule type" value="Genomic_DNA"/>
</dbReference>
<dbReference type="InterPro" id="IPR011206">
    <property type="entry name" value="Citrate_lyase_beta/mcl1/mcl2"/>
</dbReference>
<dbReference type="PIRSF" id="PIRSF015582">
    <property type="entry name" value="Cit_lyase_B"/>
    <property type="match status" value="1"/>
</dbReference>
<keyword evidence="3 5" id="KW-0460">Magnesium</keyword>
<evidence type="ECO:0000313" key="8">
    <source>
        <dbReference type="Proteomes" id="UP000069912"/>
    </source>
</evidence>
<evidence type="ECO:0000256" key="3">
    <source>
        <dbReference type="ARBA" id="ARBA00022842"/>
    </source>
</evidence>
<evidence type="ECO:0000256" key="5">
    <source>
        <dbReference type="PIRSR" id="PIRSR015582-2"/>
    </source>
</evidence>
<dbReference type="Gene3D" id="3.20.20.60">
    <property type="entry name" value="Phosphoenolpyruvate-binding domains"/>
    <property type="match status" value="1"/>
</dbReference>
<evidence type="ECO:0000256" key="1">
    <source>
        <dbReference type="ARBA" id="ARBA00001946"/>
    </source>
</evidence>
<dbReference type="AlphaFoldDB" id="A0A0X8FCQ4"/>
<dbReference type="GO" id="GO:0006107">
    <property type="term" value="P:oxaloacetate metabolic process"/>
    <property type="evidence" value="ECO:0007669"/>
    <property type="project" value="TreeGrafter"/>
</dbReference>
<dbReference type="Proteomes" id="UP000069912">
    <property type="component" value="Chromosome"/>
</dbReference>
<evidence type="ECO:0000259" key="6">
    <source>
        <dbReference type="Pfam" id="PF03328"/>
    </source>
</evidence>
<organism evidence="7 8">
    <name type="scientific">Aerococcus sanguinicola</name>
    <dbReference type="NCBI Taxonomy" id="119206"/>
    <lineage>
        <taxon>Bacteria</taxon>
        <taxon>Bacillati</taxon>
        <taxon>Bacillota</taxon>
        <taxon>Bacilli</taxon>
        <taxon>Lactobacillales</taxon>
        <taxon>Aerococcaceae</taxon>
        <taxon>Aerococcus</taxon>
    </lineage>
</organism>
<reference evidence="7 8" key="1">
    <citation type="journal article" date="2016" name="Genome Announc.">
        <title>Complete Genome Sequences of Aerococcus christensenii CCUG 28831T, Aerococcus sanguinicola CCUG 43001T, Aerococcus urinae CCUG 36881T, Aerococcus urinaeequi CCUG 28094T, Aerococcus urinaehominis CCUG 42038 BT, and Aerococcus viridans CCUG 4311T.</title>
        <authorList>
            <person name="Carkaci D."/>
            <person name="Dargis R."/>
            <person name="Nielsen X.C."/>
            <person name="Skovgaard O."/>
            <person name="Fuursted K."/>
            <person name="Christensen J.J."/>
        </authorList>
    </citation>
    <scope>NUCLEOTIDE SEQUENCE [LARGE SCALE GENOMIC DNA]</scope>
    <source>
        <strain evidence="7 8">CCUG43001</strain>
    </source>
</reference>
<dbReference type="PANTHER" id="PTHR32308">
    <property type="entry name" value="LYASE BETA SUBUNIT, PUTATIVE (AFU_ORTHOLOGUE AFUA_4G13030)-RELATED"/>
    <property type="match status" value="1"/>
</dbReference>
<protein>
    <submittedName>
        <fullName evidence="7">Citrate lyase subunit beta</fullName>
    </submittedName>
</protein>
<proteinExistence type="predicted"/>
<keyword evidence="2 5" id="KW-0479">Metal-binding</keyword>
<evidence type="ECO:0000256" key="2">
    <source>
        <dbReference type="ARBA" id="ARBA00022723"/>
    </source>
</evidence>
<evidence type="ECO:0000256" key="4">
    <source>
        <dbReference type="PIRSR" id="PIRSR015582-1"/>
    </source>
</evidence>
<feature type="domain" description="HpcH/HpaI aldolase/citrate lyase" evidence="6">
    <location>
        <begin position="7"/>
        <end position="226"/>
    </location>
</feature>